<dbReference type="PROSITE" id="PS51390">
    <property type="entry name" value="WAP"/>
    <property type="match status" value="1"/>
</dbReference>
<organism evidence="4 5">
    <name type="scientific">Molossus molossus</name>
    <name type="common">Pallas' mastiff bat</name>
    <name type="synonym">Vespertilio molossus</name>
    <dbReference type="NCBI Taxonomy" id="27622"/>
    <lineage>
        <taxon>Eukaryota</taxon>
        <taxon>Metazoa</taxon>
        <taxon>Chordata</taxon>
        <taxon>Craniata</taxon>
        <taxon>Vertebrata</taxon>
        <taxon>Euteleostomi</taxon>
        <taxon>Mammalia</taxon>
        <taxon>Eutheria</taxon>
        <taxon>Laurasiatheria</taxon>
        <taxon>Chiroptera</taxon>
        <taxon>Yangochiroptera</taxon>
        <taxon>Molossidae</taxon>
        <taxon>Molossus</taxon>
    </lineage>
</organism>
<evidence type="ECO:0000256" key="2">
    <source>
        <dbReference type="SAM" id="SignalP"/>
    </source>
</evidence>
<dbReference type="Gene3D" id="4.10.75.10">
    <property type="entry name" value="Elafin-like"/>
    <property type="match status" value="1"/>
</dbReference>
<dbReference type="InterPro" id="IPR008197">
    <property type="entry name" value="WAP_dom"/>
</dbReference>
<reference evidence="4 5" key="1">
    <citation type="journal article" date="2020" name="Nature">
        <title>Six reference-quality genomes reveal evolution of bat adaptations.</title>
        <authorList>
            <person name="Jebb D."/>
            <person name="Huang Z."/>
            <person name="Pippel M."/>
            <person name="Hughes G.M."/>
            <person name="Lavrichenko K."/>
            <person name="Devanna P."/>
            <person name="Winkler S."/>
            <person name="Jermiin L.S."/>
            <person name="Skirmuntt E.C."/>
            <person name="Katzourakis A."/>
            <person name="Burkitt-Gray L."/>
            <person name="Ray D.A."/>
            <person name="Sullivan K.A.M."/>
            <person name="Roscito J.G."/>
            <person name="Kirilenko B.M."/>
            <person name="Davalos L.M."/>
            <person name="Corthals A.P."/>
            <person name="Power M.L."/>
            <person name="Jones G."/>
            <person name="Ransome R.D."/>
            <person name="Dechmann D.K.N."/>
            <person name="Locatelli A.G."/>
            <person name="Puechmaille S.J."/>
            <person name="Fedrigo O."/>
            <person name="Jarvis E.D."/>
            <person name="Hiller M."/>
            <person name="Vernes S.C."/>
            <person name="Myers E.W."/>
            <person name="Teeling E.C."/>
        </authorList>
    </citation>
    <scope>NUCLEOTIDE SEQUENCE [LARGE SCALE GENOMIC DNA]</scope>
    <source>
        <strain evidence="4">MMolMol1</strain>
        <tissue evidence="4">Muscle</tissue>
    </source>
</reference>
<keyword evidence="5" id="KW-1185">Reference proteome</keyword>
<feature type="chain" id="PRO_5029682114" description="WAP domain-containing protein" evidence="2">
    <location>
        <begin position="24"/>
        <end position="80"/>
    </location>
</feature>
<keyword evidence="2" id="KW-0732">Signal</keyword>
<gene>
    <name evidence="4" type="ORF">HJG59_019561</name>
</gene>
<dbReference type="SMART" id="SM00217">
    <property type="entry name" value="WAP"/>
    <property type="match status" value="1"/>
</dbReference>
<dbReference type="PANTHER" id="PTHR47769">
    <property type="entry name" value="WAP FOUR-DISULFIDE CORE DOMAIN PROTEIN 8"/>
    <property type="match status" value="1"/>
</dbReference>
<dbReference type="InParanoid" id="A0A7J8HLL3"/>
<comment type="caution">
    <text evidence="4">The sequence shown here is derived from an EMBL/GenBank/DDBJ whole genome shotgun (WGS) entry which is preliminary data.</text>
</comment>
<dbReference type="AlphaFoldDB" id="A0A7J8HLL3"/>
<proteinExistence type="predicted"/>
<keyword evidence="1" id="KW-1015">Disulfide bond</keyword>
<dbReference type="SUPFAM" id="SSF57256">
    <property type="entry name" value="Elafin-like"/>
    <property type="match status" value="1"/>
</dbReference>
<dbReference type="GO" id="GO:0005576">
    <property type="term" value="C:extracellular region"/>
    <property type="evidence" value="ECO:0007669"/>
    <property type="project" value="InterPro"/>
</dbReference>
<feature type="signal peptide" evidence="2">
    <location>
        <begin position="1"/>
        <end position="23"/>
    </location>
</feature>
<evidence type="ECO:0000259" key="3">
    <source>
        <dbReference type="PROSITE" id="PS51390"/>
    </source>
</evidence>
<dbReference type="Pfam" id="PF00095">
    <property type="entry name" value="WAP"/>
    <property type="match status" value="1"/>
</dbReference>
<dbReference type="PRINTS" id="PR00003">
    <property type="entry name" value="4DISULPHCORE"/>
</dbReference>
<name>A0A7J8HLL3_MOLMO</name>
<evidence type="ECO:0000313" key="4">
    <source>
        <dbReference type="EMBL" id="KAF6472891.1"/>
    </source>
</evidence>
<dbReference type="EMBL" id="JACASF010000006">
    <property type="protein sequence ID" value="KAF6472891.1"/>
    <property type="molecule type" value="Genomic_DNA"/>
</dbReference>
<dbReference type="PANTHER" id="PTHR47769:SF1">
    <property type="entry name" value="WAP FOUR-DISULFIDE CORE DOMAIN PROTEIN 8"/>
    <property type="match status" value="1"/>
</dbReference>
<evidence type="ECO:0000313" key="5">
    <source>
        <dbReference type="Proteomes" id="UP000550707"/>
    </source>
</evidence>
<dbReference type="InterPro" id="IPR036645">
    <property type="entry name" value="Elafin-like_sf"/>
</dbReference>
<protein>
    <recommendedName>
        <fullName evidence="3">WAP domain-containing protein</fullName>
    </recommendedName>
</protein>
<evidence type="ECO:0000256" key="1">
    <source>
        <dbReference type="ARBA" id="ARBA00023157"/>
    </source>
</evidence>
<sequence length="80" mass="9144">MKQSGFSVLTVVFLLLCLHTAQPGTKRKAVDKPGHCPEFFVGCPFTMFPMCKFDKGCKNAKKCCFYNCRRQCMEPSLREK</sequence>
<dbReference type="GO" id="GO:0030414">
    <property type="term" value="F:peptidase inhibitor activity"/>
    <property type="evidence" value="ECO:0007669"/>
    <property type="project" value="InterPro"/>
</dbReference>
<accession>A0A7J8HLL3</accession>
<feature type="domain" description="WAP" evidence="3">
    <location>
        <begin position="29"/>
        <end position="76"/>
    </location>
</feature>
<dbReference type="Proteomes" id="UP000550707">
    <property type="component" value="Unassembled WGS sequence"/>
</dbReference>